<sequence>MRALRFLMIFSLAGILIGCNDPNPPEANDDINYSMISTNSSINQTAANQAKESLRQRDDITAIHAVNTDNKMILAFEIKHHKRFQLADLNKKIQKQLDEEFPDLDVEVSADKKLVLELKSLEKKINDRDISAKKLTKEVDRLINLKKDKT</sequence>
<dbReference type="EMBL" id="CP013862">
    <property type="protein sequence ID" value="ALX47305.1"/>
    <property type="molecule type" value="Genomic_DNA"/>
</dbReference>
<dbReference type="PROSITE" id="PS51257">
    <property type="entry name" value="PROKAR_LIPOPROTEIN"/>
    <property type="match status" value="1"/>
</dbReference>
<keyword evidence="2" id="KW-1185">Reference proteome</keyword>
<name>A0A0U4E9X0_9BACI</name>
<evidence type="ECO:0008006" key="3">
    <source>
        <dbReference type="Google" id="ProtNLM"/>
    </source>
</evidence>
<dbReference type="OrthoDB" id="2967160at2"/>
<gene>
    <name evidence="1" type="ORF">AOX59_01045</name>
</gene>
<protein>
    <recommendedName>
        <fullName evidence="3">Sporulation protein</fullName>
    </recommendedName>
</protein>
<dbReference type="AlphaFoldDB" id="A0A0U4E9X0"/>
<dbReference type="STRING" id="1472767.AOX59_01045"/>
<evidence type="ECO:0000313" key="1">
    <source>
        <dbReference type="EMBL" id="ALX47305.1"/>
    </source>
</evidence>
<accession>A0A0U4E9X0</accession>
<organism evidence="1 2">
    <name type="scientific">Lentibacillus amyloliquefaciens</name>
    <dbReference type="NCBI Taxonomy" id="1472767"/>
    <lineage>
        <taxon>Bacteria</taxon>
        <taxon>Bacillati</taxon>
        <taxon>Bacillota</taxon>
        <taxon>Bacilli</taxon>
        <taxon>Bacillales</taxon>
        <taxon>Bacillaceae</taxon>
        <taxon>Lentibacillus</taxon>
    </lineage>
</organism>
<evidence type="ECO:0000313" key="2">
    <source>
        <dbReference type="Proteomes" id="UP000050331"/>
    </source>
</evidence>
<dbReference type="RefSeq" id="WP_068440579.1">
    <property type="nucleotide sequence ID" value="NZ_CP013862.1"/>
</dbReference>
<dbReference type="Proteomes" id="UP000050331">
    <property type="component" value="Chromosome"/>
</dbReference>
<reference evidence="1 2" key="1">
    <citation type="submission" date="2016-01" db="EMBL/GenBank/DDBJ databases">
        <title>Complete genome sequence of strain Lentibacillus amyloliquefaciens LAM0015T isolated from saline sediment.</title>
        <authorList>
            <person name="Wang J.-L."/>
            <person name="He M.-X."/>
        </authorList>
    </citation>
    <scope>NUCLEOTIDE SEQUENCE [LARGE SCALE GENOMIC DNA]</scope>
    <source>
        <strain evidence="1 2">LAM0015</strain>
    </source>
</reference>
<proteinExistence type="predicted"/>
<dbReference type="KEGG" id="lao:AOX59_01045"/>